<comment type="caution">
    <text evidence="2">The sequence shown here is derived from an EMBL/GenBank/DDBJ whole genome shotgun (WGS) entry which is preliminary data.</text>
</comment>
<evidence type="ECO:0000313" key="2">
    <source>
        <dbReference type="EMBL" id="KAK0648423.1"/>
    </source>
</evidence>
<feature type="transmembrane region" description="Helical" evidence="1">
    <location>
        <begin position="526"/>
        <end position="552"/>
    </location>
</feature>
<dbReference type="EMBL" id="JAULSV010000003">
    <property type="protein sequence ID" value="KAK0648423.1"/>
    <property type="molecule type" value="Genomic_DNA"/>
</dbReference>
<keyword evidence="3" id="KW-1185">Reference proteome</keyword>
<dbReference type="AlphaFoldDB" id="A0AA39Y9H7"/>
<keyword evidence="1" id="KW-0472">Membrane</keyword>
<evidence type="ECO:0000313" key="3">
    <source>
        <dbReference type="Proteomes" id="UP001174936"/>
    </source>
</evidence>
<keyword evidence="1" id="KW-0812">Transmembrane</keyword>
<sequence>MRTLFLFRCFRQEWFLILLTTALILLAALQADGSVLTKNIPLVSHSGSYSIFFLRVISELAGLSLAATLAVTLEQVKWAIVTIGSGNELTEASRSARLVEFLALDIGTTIPGLLRLLVSPSISSLKARLWSLGRLVTMIVVPVTGVLIMSKVEVYPVFVSVKETVPGFGAYGMNVSAAKEYAGFTDIILGSKFGSFVQSPTRSIDLTPEAVRSKLCGLNAVPNQEPSSCDREYFIPGEAIFTMPEALLDPSNPEADVLLVENHQGHNLQYGVADPGVSFDLDRDCRVYYGRYWGFNVGGFLLCMVNTSPNTIQASEFPLPPSPPSQSLTLHHPELTKCPETLALANKCLTDPSWQSAPSWTLLMTSSFRTATVAYSRLNATILSYTFNSSSPNPIPAPASAQDMLLVYDKLLDDTTLWNHTEGTPLPAFSGSSLVTVLYLTVPYFNVDNAKNPMVASNLFATFQSLLALPLYYAQSGMMRRLIPPRLTGSLVEAGLDQYLSPLPERTTKVSLAYRQFETVAERGTLIAYVVMGGTAVVFCVGVQVVLGVMMVRRGVGGRLPDLTSFGAVDLFTHCVMESMEAVASARGRKDGDGGGVFGEWFDGFARRRETAEEVEEGRSGLAVDVGGTDSTGRGSEVALVEVSPVLCDESGDIKFPFSSIVLS</sequence>
<gene>
    <name evidence="2" type="ORF">B0T16DRAFT_388658</name>
</gene>
<evidence type="ECO:0000256" key="1">
    <source>
        <dbReference type="SAM" id="Phobius"/>
    </source>
</evidence>
<accession>A0AA39Y9H7</accession>
<organism evidence="2 3">
    <name type="scientific">Cercophora newfieldiana</name>
    <dbReference type="NCBI Taxonomy" id="92897"/>
    <lineage>
        <taxon>Eukaryota</taxon>
        <taxon>Fungi</taxon>
        <taxon>Dikarya</taxon>
        <taxon>Ascomycota</taxon>
        <taxon>Pezizomycotina</taxon>
        <taxon>Sordariomycetes</taxon>
        <taxon>Sordariomycetidae</taxon>
        <taxon>Sordariales</taxon>
        <taxon>Lasiosphaeriaceae</taxon>
        <taxon>Cercophora</taxon>
    </lineage>
</organism>
<name>A0AA39Y9H7_9PEZI</name>
<protein>
    <submittedName>
        <fullName evidence="2">Uncharacterized protein</fullName>
    </submittedName>
</protein>
<keyword evidence="1" id="KW-1133">Transmembrane helix</keyword>
<reference evidence="2" key="1">
    <citation type="submission" date="2023-06" db="EMBL/GenBank/DDBJ databases">
        <title>Genome-scale phylogeny and comparative genomics of the fungal order Sordariales.</title>
        <authorList>
            <consortium name="Lawrence Berkeley National Laboratory"/>
            <person name="Hensen N."/>
            <person name="Bonometti L."/>
            <person name="Westerberg I."/>
            <person name="Brannstrom I.O."/>
            <person name="Guillou S."/>
            <person name="Cros-Aarteil S."/>
            <person name="Calhoun S."/>
            <person name="Haridas S."/>
            <person name="Kuo A."/>
            <person name="Mondo S."/>
            <person name="Pangilinan J."/>
            <person name="Riley R."/>
            <person name="Labutti K."/>
            <person name="Andreopoulos B."/>
            <person name="Lipzen A."/>
            <person name="Chen C."/>
            <person name="Yanf M."/>
            <person name="Daum C."/>
            <person name="Ng V."/>
            <person name="Clum A."/>
            <person name="Steindorff A."/>
            <person name="Ohm R."/>
            <person name="Martin F."/>
            <person name="Silar P."/>
            <person name="Natvig D."/>
            <person name="Lalanne C."/>
            <person name="Gautier V."/>
            <person name="Ament-Velasquez S.L."/>
            <person name="Kruys A."/>
            <person name="Hutchinson M.I."/>
            <person name="Powell A.J."/>
            <person name="Barry K."/>
            <person name="Miller A.N."/>
            <person name="Grigoriev I.V."/>
            <person name="Debuchy R."/>
            <person name="Gladieux P."/>
            <person name="Thoren M.H."/>
            <person name="Johannesson H."/>
        </authorList>
    </citation>
    <scope>NUCLEOTIDE SEQUENCE</scope>
    <source>
        <strain evidence="2">SMH2532-1</strain>
    </source>
</reference>
<dbReference type="Proteomes" id="UP001174936">
    <property type="component" value="Unassembled WGS sequence"/>
</dbReference>
<proteinExistence type="predicted"/>